<dbReference type="InterPro" id="IPR036152">
    <property type="entry name" value="Asp/glu_Ase-like_sf"/>
</dbReference>
<dbReference type="Gene3D" id="3.40.50.40">
    <property type="match status" value="1"/>
</dbReference>
<dbReference type="SFLD" id="SFLDS00057">
    <property type="entry name" value="Glutaminase/Asparaginase"/>
    <property type="match status" value="1"/>
</dbReference>
<dbReference type="AlphaFoldDB" id="A0A364Y3T2"/>
<evidence type="ECO:0000259" key="8">
    <source>
        <dbReference type="Pfam" id="PF17763"/>
    </source>
</evidence>
<dbReference type="PROSITE" id="PS51732">
    <property type="entry name" value="ASN_GLN_ASE_3"/>
    <property type="match status" value="1"/>
</dbReference>
<dbReference type="CDD" id="cd08963">
    <property type="entry name" value="L-asparaginase_I"/>
    <property type="match status" value="1"/>
</dbReference>
<feature type="active site" evidence="6">
    <location>
        <position position="103"/>
    </location>
</feature>
<dbReference type="PIRSF" id="PIRSF001220">
    <property type="entry name" value="L-ASNase_gatD"/>
    <property type="match status" value="1"/>
</dbReference>
<protein>
    <recommendedName>
        <fullName evidence="2">asparaginase</fullName>
        <ecNumber evidence="2">3.5.1.1</ecNumber>
    </recommendedName>
</protein>
<evidence type="ECO:0000256" key="2">
    <source>
        <dbReference type="ARBA" id="ARBA00012920"/>
    </source>
</evidence>
<dbReference type="NCBIfam" id="TIGR00519">
    <property type="entry name" value="asnASE_I"/>
    <property type="match status" value="1"/>
</dbReference>
<dbReference type="EC" id="3.5.1.1" evidence="2"/>
<evidence type="ECO:0000256" key="6">
    <source>
        <dbReference type="PROSITE-ProRule" id="PRU10100"/>
    </source>
</evidence>
<dbReference type="SUPFAM" id="SSF53774">
    <property type="entry name" value="Glutaminase/Asparaginase"/>
    <property type="match status" value="1"/>
</dbReference>
<comment type="similarity">
    <text evidence="1">Belongs to the asparaginase 1 family.</text>
</comment>
<dbReference type="Pfam" id="PF00710">
    <property type="entry name" value="Asparaginase"/>
    <property type="match status" value="1"/>
</dbReference>
<accession>A0A364Y3T2</accession>
<keyword evidence="3" id="KW-0378">Hydrolase</keyword>
<dbReference type="InterPro" id="IPR027473">
    <property type="entry name" value="L-asparaginase_C"/>
</dbReference>
<dbReference type="PANTHER" id="PTHR11707">
    <property type="entry name" value="L-ASPARAGINASE"/>
    <property type="match status" value="1"/>
</dbReference>
<dbReference type="PANTHER" id="PTHR11707:SF28">
    <property type="entry name" value="60 KDA LYSOPHOSPHOLIPASE"/>
    <property type="match status" value="1"/>
</dbReference>
<dbReference type="InterPro" id="IPR037152">
    <property type="entry name" value="L-asparaginase_N_sf"/>
</dbReference>
<evidence type="ECO:0000256" key="5">
    <source>
        <dbReference type="PIRSR" id="PIRSR001220-2"/>
    </source>
</evidence>
<dbReference type="GO" id="GO:0009066">
    <property type="term" value="P:aspartate family amino acid metabolic process"/>
    <property type="evidence" value="ECO:0007669"/>
    <property type="project" value="UniProtKB-ARBA"/>
</dbReference>
<evidence type="ECO:0000313" key="9">
    <source>
        <dbReference type="EMBL" id="RAW01610.1"/>
    </source>
</evidence>
<dbReference type="InterPro" id="IPR027474">
    <property type="entry name" value="L-asparaginase_N"/>
</dbReference>
<evidence type="ECO:0000259" key="7">
    <source>
        <dbReference type="Pfam" id="PF00710"/>
    </source>
</evidence>
<evidence type="ECO:0000256" key="1">
    <source>
        <dbReference type="ARBA" id="ARBA00010518"/>
    </source>
</evidence>
<evidence type="ECO:0000256" key="3">
    <source>
        <dbReference type="ARBA" id="ARBA00022801"/>
    </source>
</evidence>
<dbReference type="EMBL" id="QMFY01000003">
    <property type="protein sequence ID" value="RAW01610.1"/>
    <property type="molecule type" value="Genomic_DNA"/>
</dbReference>
<feature type="binding site" evidence="5">
    <location>
        <begin position="103"/>
        <end position="104"/>
    </location>
    <ligand>
        <name>substrate</name>
    </ligand>
</feature>
<dbReference type="Proteomes" id="UP000251889">
    <property type="component" value="Unassembled WGS sequence"/>
</dbReference>
<evidence type="ECO:0000256" key="4">
    <source>
        <dbReference type="PIRSR" id="PIRSR001220-1"/>
    </source>
</evidence>
<dbReference type="GO" id="GO:0004067">
    <property type="term" value="F:asparaginase activity"/>
    <property type="evidence" value="ECO:0007669"/>
    <property type="project" value="UniProtKB-UniRule"/>
</dbReference>
<gene>
    <name evidence="9" type="ORF">DQQ10_08105</name>
</gene>
<dbReference type="InterPro" id="IPR041725">
    <property type="entry name" value="L-asparaginase_I"/>
</dbReference>
<dbReference type="SMART" id="SM00870">
    <property type="entry name" value="Asparaginase"/>
    <property type="match status" value="1"/>
</dbReference>
<dbReference type="InterPro" id="IPR040919">
    <property type="entry name" value="Asparaginase_C"/>
</dbReference>
<feature type="active site" description="O-isoaspartyl threonine intermediate" evidence="4">
    <location>
        <position position="28"/>
    </location>
</feature>
<dbReference type="Pfam" id="PF17763">
    <property type="entry name" value="Asparaginase_C"/>
    <property type="match status" value="1"/>
</dbReference>
<dbReference type="PIRSF" id="PIRSF500176">
    <property type="entry name" value="L_ASNase"/>
    <property type="match status" value="1"/>
</dbReference>
<feature type="binding site" evidence="5">
    <location>
        <position position="72"/>
    </location>
    <ligand>
        <name>substrate</name>
    </ligand>
</feature>
<reference evidence="9 10" key="1">
    <citation type="submission" date="2018-06" db="EMBL/GenBank/DDBJ databases">
        <title>Chryseolinea flavus sp. nov., a member of the phylum Bacteroidetes isolated from soil.</title>
        <authorList>
            <person name="Li Y."/>
            <person name="Wang J."/>
        </authorList>
    </citation>
    <scope>NUCLEOTIDE SEQUENCE [LARGE SCALE GENOMIC DNA]</scope>
    <source>
        <strain evidence="9 10">SDU1-6</strain>
    </source>
</reference>
<dbReference type="InterPro" id="IPR027475">
    <property type="entry name" value="Asparaginase/glutaminase_AS2"/>
</dbReference>
<dbReference type="PROSITE" id="PS00917">
    <property type="entry name" value="ASN_GLN_ASE_2"/>
    <property type="match status" value="1"/>
</dbReference>
<evidence type="ECO:0000313" key="10">
    <source>
        <dbReference type="Proteomes" id="UP000251889"/>
    </source>
</evidence>
<organism evidence="9 10">
    <name type="scientific">Pseudochryseolinea flava</name>
    <dbReference type="NCBI Taxonomy" id="2059302"/>
    <lineage>
        <taxon>Bacteria</taxon>
        <taxon>Pseudomonadati</taxon>
        <taxon>Bacteroidota</taxon>
        <taxon>Cytophagia</taxon>
        <taxon>Cytophagales</taxon>
        <taxon>Fulvivirgaceae</taxon>
        <taxon>Pseudochryseolinea</taxon>
    </lineage>
</organism>
<dbReference type="InterPro" id="IPR006033">
    <property type="entry name" value="AsnA_fam"/>
</dbReference>
<feature type="domain" description="L-asparaginase N-terminal" evidence="7">
    <location>
        <begin position="19"/>
        <end position="208"/>
    </location>
</feature>
<feature type="domain" description="Asparaginase/glutaminase C-terminal" evidence="8">
    <location>
        <begin position="229"/>
        <end position="336"/>
    </location>
</feature>
<dbReference type="Gene3D" id="3.40.50.1170">
    <property type="entry name" value="L-asparaginase, N-terminal domain"/>
    <property type="match status" value="1"/>
</dbReference>
<name>A0A364Y3T2_9BACT</name>
<comment type="caution">
    <text evidence="9">The sequence shown here is derived from an EMBL/GenBank/DDBJ whole genome shotgun (WGS) entry which is preliminary data.</text>
</comment>
<dbReference type="RefSeq" id="WP_112746350.1">
    <property type="nucleotide sequence ID" value="NZ_QMFY01000003.1"/>
</dbReference>
<dbReference type="FunFam" id="3.40.50.40:FF:000001">
    <property type="entry name" value="L-asparaginase 1"/>
    <property type="match status" value="1"/>
</dbReference>
<dbReference type="FunFam" id="3.40.50.1170:FF:000001">
    <property type="entry name" value="L-asparaginase 2"/>
    <property type="match status" value="1"/>
</dbReference>
<dbReference type="PRINTS" id="PR00139">
    <property type="entry name" value="ASNGLNASE"/>
</dbReference>
<dbReference type="InterPro" id="IPR006034">
    <property type="entry name" value="Asparaginase/glutaminase-like"/>
</dbReference>
<dbReference type="OrthoDB" id="9788068at2"/>
<proteinExistence type="inferred from homology"/>
<keyword evidence="10" id="KW-1185">Reference proteome</keyword>
<sequence>MNLKTIQINTALPGKARSRILIIYTGGTFGMMTDKDGVLIPFDFASIIEHLPALKNLHLEITVVSFESPIDSSNINPSHWQLIGKIIYEHYDENDGFLVLHGTDTMAFTASAMSFMLEGLQKPVVFTGAQLPISEPRSDARENLITALDIVSSRRDGKTLVPEVCIYFDYELLRGNRSKKTESMQFDAFDSGNYPLLAKVGVKIDYNFSAIRPLPSDDKLVLRSKIDPNISILKLFPGITQGTVNAILNTPGLKAVVLETYGSGNAPTLPWLMEELQRAIERDIIVVNISQCGGGRVLQGRYETSKKLQQIGVIGGADMTTEAAVTKLMLLLGEYGTAKTKSLIGLSLAGELTA</sequence>